<evidence type="ECO:0000313" key="2">
    <source>
        <dbReference type="EMBL" id="MEQ2235085.1"/>
    </source>
</evidence>
<reference evidence="2 3" key="1">
    <citation type="submission" date="2021-06" db="EMBL/GenBank/DDBJ databases">
        <authorList>
            <person name="Palmer J.M."/>
        </authorList>
    </citation>
    <scope>NUCLEOTIDE SEQUENCE [LARGE SCALE GENOMIC DNA]</scope>
    <source>
        <strain evidence="3">if_2019</strain>
        <tissue evidence="2">Muscle</tissue>
    </source>
</reference>
<dbReference type="Proteomes" id="UP001482620">
    <property type="component" value="Unassembled WGS sequence"/>
</dbReference>
<dbReference type="EMBL" id="JAHRIQ010043717">
    <property type="protein sequence ID" value="MEQ2235085.1"/>
    <property type="molecule type" value="Genomic_DNA"/>
</dbReference>
<comment type="caution">
    <text evidence="2">The sequence shown here is derived from an EMBL/GenBank/DDBJ whole genome shotgun (WGS) entry which is preliminary data.</text>
</comment>
<feature type="compositionally biased region" description="Polar residues" evidence="1">
    <location>
        <begin position="11"/>
        <end position="29"/>
    </location>
</feature>
<sequence>MGLDHGASGLSRKTQTSLSPATWASSSVHGNPKVFPSQPRNIVPPVCPGSASGPPPGGTCLAHLTRASRRHPNQMPEPPQLAPLDVKKQRLYSESHPDD</sequence>
<keyword evidence="3" id="KW-1185">Reference proteome</keyword>
<protein>
    <submittedName>
        <fullName evidence="2">Uncharacterized protein</fullName>
    </submittedName>
</protein>
<feature type="region of interest" description="Disordered" evidence="1">
    <location>
        <begin position="1"/>
        <end position="99"/>
    </location>
</feature>
<evidence type="ECO:0000313" key="3">
    <source>
        <dbReference type="Proteomes" id="UP001482620"/>
    </source>
</evidence>
<proteinExistence type="predicted"/>
<accession>A0ABV0TS02</accession>
<name>A0ABV0TS02_9TELE</name>
<organism evidence="2 3">
    <name type="scientific">Ilyodon furcidens</name>
    <name type="common">goldbreast splitfin</name>
    <dbReference type="NCBI Taxonomy" id="33524"/>
    <lineage>
        <taxon>Eukaryota</taxon>
        <taxon>Metazoa</taxon>
        <taxon>Chordata</taxon>
        <taxon>Craniata</taxon>
        <taxon>Vertebrata</taxon>
        <taxon>Euteleostomi</taxon>
        <taxon>Actinopterygii</taxon>
        <taxon>Neopterygii</taxon>
        <taxon>Teleostei</taxon>
        <taxon>Neoteleostei</taxon>
        <taxon>Acanthomorphata</taxon>
        <taxon>Ovalentaria</taxon>
        <taxon>Atherinomorphae</taxon>
        <taxon>Cyprinodontiformes</taxon>
        <taxon>Goodeidae</taxon>
        <taxon>Ilyodon</taxon>
    </lineage>
</organism>
<gene>
    <name evidence="2" type="ORF">ILYODFUR_038029</name>
</gene>
<feature type="compositionally biased region" description="Basic and acidic residues" evidence="1">
    <location>
        <begin position="85"/>
        <end position="99"/>
    </location>
</feature>
<evidence type="ECO:0000256" key="1">
    <source>
        <dbReference type="SAM" id="MobiDB-lite"/>
    </source>
</evidence>